<feature type="domain" description="TIL" evidence="3">
    <location>
        <begin position="49"/>
        <end position="112"/>
    </location>
</feature>
<dbReference type="InterPro" id="IPR002919">
    <property type="entry name" value="TIL_dom"/>
</dbReference>
<evidence type="ECO:0000259" key="3">
    <source>
        <dbReference type="Pfam" id="PF01826"/>
    </source>
</evidence>
<accession>A0A914C3G7</accession>
<organism evidence="4 5">
    <name type="scientific">Acrobeloides nanus</name>
    <dbReference type="NCBI Taxonomy" id="290746"/>
    <lineage>
        <taxon>Eukaryota</taxon>
        <taxon>Metazoa</taxon>
        <taxon>Ecdysozoa</taxon>
        <taxon>Nematoda</taxon>
        <taxon>Chromadorea</taxon>
        <taxon>Rhabditida</taxon>
        <taxon>Tylenchina</taxon>
        <taxon>Cephalobomorpha</taxon>
        <taxon>Cephaloboidea</taxon>
        <taxon>Cephalobidae</taxon>
        <taxon>Acrobeloides</taxon>
    </lineage>
</organism>
<feature type="chain" id="PRO_5036896662" evidence="2">
    <location>
        <begin position="24"/>
        <end position="144"/>
    </location>
</feature>
<dbReference type="AlphaFoldDB" id="A0A914C3G7"/>
<keyword evidence="2" id="KW-0732">Signal</keyword>
<dbReference type="InterPro" id="IPR036084">
    <property type="entry name" value="Ser_inhib-like_sf"/>
</dbReference>
<dbReference type="Gene3D" id="2.10.25.10">
    <property type="entry name" value="Laminin"/>
    <property type="match status" value="1"/>
</dbReference>
<dbReference type="Proteomes" id="UP000887540">
    <property type="component" value="Unplaced"/>
</dbReference>
<keyword evidence="1" id="KW-0646">Protease inhibitor</keyword>
<evidence type="ECO:0000313" key="5">
    <source>
        <dbReference type="WBParaSite" id="ACRNAN_Path_200.g729.t1"/>
    </source>
</evidence>
<protein>
    <submittedName>
        <fullName evidence="5">TIL domain-containing protein</fullName>
    </submittedName>
</protein>
<evidence type="ECO:0000256" key="2">
    <source>
        <dbReference type="SAM" id="SignalP"/>
    </source>
</evidence>
<dbReference type="CDD" id="cd19941">
    <property type="entry name" value="TIL"/>
    <property type="match status" value="1"/>
</dbReference>
<feature type="signal peptide" evidence="2">
    <location>
        <begin position="1"/>
        <end position="23"/>
    </location>
</feature>
<dbReference type="GO" id="GO:0004867">
    <property type="term" value="F:serine-type endopeptidase inhibitor activity"/>
    <property type="evidence" value="ECO:0007669"/>
    <property type="project" value="UniProtKB-KW"/>
</dbReference>
<proteinExistence type="predicted"/>
<reference evidence="5" key="1">
    <citation type="submission" date="2022-11" db="UniProtKB">
        <authorList>
            <consortium name="WormBaseParasite"/>
        </authorList>
    </citation>
    <scope>IDENTIFICATION</scope>
</reference>
<dbReference type="Pfam" id="PF01826">
    <property type="entry name" value="TIL"/>
    <property type="match status" value="1"/>
</dbReference>
<keyword evidence="4" id="KW-1185">Reference proteome</keyword>
<dbReference type="SUPFAM" id="SSF57567">
    <property type="entry name" value="Serine protease inhibitors"/>
    <property type="match status" value="1"/>
</dbReference>
<dbReference type="WBParaSite" id="ACRNAN_Path_200.g729.t1">
    <property type="protein sequence ID" value="ACRNAN_Path_200.g729.t1"/>
    <property type="gene ID" value="ACRNAN_Path_200.g729"/>
</dbReference>
<keyword evidence="1" id="KW-0722">Serine protease inhibitor</keyword>
<name>A0A914C3G7_9BILA</name>
<evidence type="ECO:0000256" key="1">
    <source>
        <dbReference type="ARBA" id="ARBA00022900"/>
    </source>
</evidence>
<sequence>MWNRHLCLSILVLLVILAISSDARRRRYHVKHRSKHEHERRKVRSHEDCRMHEEFVKCGPEPHCEISCSNLFSPPNCMMSETLLKKCWYPKCVCKSGYARHENGHCVPEYRCEEFQEAAGIFSSNRQREDYPFIFGHPRQNNFW</sequence>
<evidence type="ECO:0000313" key="4">
    <source>
        <dbReference type="Proteomes" id="UP000887540"/>
    </source>
</evidence>